<gene>
    <name evidence="1" type="ORF">QJ522_02450</name>
</gene>
<accession>A0AAW6TQE0</accession>
<organism evidence="1 2">
    <name type="scientific">Anaerobaca lacustris</name>
    <dbReference type="NCBI Taxonomy" id="3044600"/>
    <lineage>
        <taxon>Bacteria</taxon>
        <taxon>Pseudomonadati</taxon>
        <taxon>Planctomycetota</taxon>
        <taxon>Phycisphaerae</taxon>
        <taxon>Sedimentisphaerales</taxon>
        <taxon>Anaerobacaceae</taxon>
        <taxon>Anaerobaca</taxon>
    </lineage>
</organism>
<evidence type="ECO:0000313" key="2">
    <source>
        <dbReference type="Proteomes" id="UP001431776"/>
    </source>
</evidence>
<proteinExistence type="predicted"/>
<keyword evidence="2" id="KW-1185">Reference proteome</keyword>
<evidence type="ECO:0000313" key="1">
    <source>
        <dbReference type="EMBL" id="MDI6447891.1"/>
    </source>
</evidence>
<protein>
    <submittedName>
        <fullName evidence="1">Uncharacterized protein</fullName>
    </submittedName>
</protein>
<dbReference type="EMBL" id="JASCXX010000002">
    <property type="protein sequence ID" value="MDI6447891.1"/>
    <property type="molecule type" value="Genomic_DNA"/>
</dbReference>
<sequence>MRGQRVHIRDRRDRLACGRRDTGQRTIELDRAEACGDLCDKCRQQIYWLGTLRRIAAEPKRGQLWFDFAKE</sequence>
<name>A0AAW6TQE0_9BACT</name>
<dbReference type="RefSeq" id="WP_349243302.1">
    <property type="nucleotide sequence ID" value="NZ_JASCXX010000002.1"/>
</dbReference>
<dbReference type="AlphaFoldDB" id="A0AAW6TQE0"/>
<comment type="caution">
    <text evidence="1">The sequence shown here is derived from an EMBL/GenBank/DDBJ whole genome shotgun (WGS) entry which is preliminary data.</text>
</comment>
<dbReference type="Proteomes" id="UP001431776">
    <property type="component" value="Unassembled WGS sequence"/>
</dbReference>
<reference evidence="1" key="1">
    <citation type="submission" date="2023-05" db="EMBL/GenBank/DDBJ databases">
        <title>Anaerotaeda fermentans gen. nov., sp. nov., a novel anaerobic planctomycete of the new family within the order Sedimentisphaerales isolated from Taman Peninsula, Russia.</title>
        <authorList>
            <person name="Khomyakova M.A."/>
            <person name="Merkel A.Y."/>
            <person name="Slobodkin A.I."/>
        </authorList>
    </citation>
    <scope>NUCLEOTIDE SEQUENCE</scope>
    <source>
        <strain evidence="1">M17dextr</strain>
    </source>
</reference>